<evidence type="ECO:0000313" key="2">
    <source>
        <dbReference type="Proteomes" id="UP000789525"/>
    </source>
</evidence>
<feature type="non-terminal residue" evidence="1">
    <location>
        <position position="1"/>
    </location>
</feature>
<dbReference type="Proteomes" id="UP000789525">
    <property type="component" value="Unassembled WGS sequence"/>
</dbReference>
<evidence type="ECO:0000313" key="1">
    <source>
        <dbReference type="EMBL" id="CAG8769169.1"/>
    </source>
</evidence>
<gene>
    <name evidence="1" type="ORF">ACOLOM_LOCUS13658</name>
</gene>
<proteinExistence type="predicted"/>
<reference evidence="1" key="1">
    <citation type="submission" date="2021-06" db="EMBL/GenBank/DDBJ databases">
        <authorList>
            <person name="Kallberg Y."/>
            <person name="Tangrot J."/>
            <person name="Rosling A."/>
        </authorList>
    </citation>
    <scope>NUCLEOTIDE SEQUENCE</scope>
    <source>
        <strain evidence="1">CL356</strain>
    </source>
</reference>
<sequence>INYFAWLEEQLAEGKVLNEIDGSDRLEKFRAEQDDFVGLSFDTISASGSNGAIIHYKPEPDTCASIDPKLLYLCDSGGQY</sequence>
<comment type="caution">
    <text evidence="1">The sequence shown here is derived from an EMBL/GenBank/DDBJ whole genome shotgun (WGS) entry which is preliminary data.</text>
</comment>
<protein>
    <submittedName>
        <fullName evidence="1">1382_t:CDS:1</fullName>
    </submittedName>
</protein>
<accession>A0ACA9QYL0</accession>
<organism evidence="1 2">
    <name type="scientific">Acaulospora colombiana</name>
    <dbReference type="NCBI Taxonomy" id="27376"/>
    <lineage>
        <taxon>Eukaryota</taxon>
        <taxon>Fungi</taxon>
        <taxon>Fungi incertae sedis</taxon>
        <taxon>Mucoromycota</taxon>
        <taxon>Glomeromycotina</taxon>
        <taxon>Glomeromycetes</taxon>
        <taxon>Diversisporales</taxon>
        <taxon>Acaulosporaceae</taxon>
        <taxon>Acaulospora</taxon>
    </lineage>
</organism>
<dbReference type="EMBL" id="CAJVPT010063761">
    <property type="protein sequence ID" value="CAG8769169.1"/>
    <property type="molecule type" value="Genomic_DNA"/>
</dbReference>
<name>A0ACA9QYL0_9GLOM</name>
<feature type="non-terminal residue" evidence="1">
    <location>
        <position position="80"/>
    </location>
</feature>
<keyword evidence="2" id="KW-1185">Reference proteome</keyword>